<sequence>MILTNDTTRLALTAACFAAYGVTCLLPWLRWRGKRRAATRALDAGGWIVAYASQTGNGEELAQQTAATLRLAGIGVRVCELSDLDAAALQGAGRALFIASTYGEGDAPDGGASFAGRLMTRALPLSQLHYGVLALGDSSYAHFCGFGRALDGWLSAQGAQPLFPRVEVDRGATKDIAPWRQHLSHLAGTSDAPDWEAPAFAPWRLAERRLMNPGSAGAPVLHLELEPVDGALPAWRSGDLVQVAPPAQPDSPREYSIASIPADGRVHLLVRLHRHADGNSGIASGWLCEQAPIGALVPLRLRQHRRFRLEDNATRPLILIGNGTGIAGLRGHLRERSAAGVGRNWLLFGERQRAHDLHYGAELEAWQRQGMLERLDLAFSRDAGGRVYVQDLLPGAAATLRAWIDDGAAIYVCGSLEGMAAGVDTALRQALGDATVTALATAGRYRRDVY</sequence>
<dbReference type="PANTHER" id="PTHR19384">
    <property type="entry name" value="NITRIC OXIDE SYNTHASE-RELATED"/>
    <property type="match status" value="1"/>
</dbReference>
<evidence type="ECO:0000313" key="11">
    <source>
        <dbReference type="Proteomes" id="UP000437862"/>
    </source>
</evidence>
<dbReference type="SUPFAM" id="SSF52343">
    <property type="entry name" value="Ferredoxin reductase-like, C-terminal NADP-linked domain"/>
    <property type="match status" value="1"/>
</dbReference>
<dbReference type="InterPro" id="IPR017927">
    <property type="entry name" value="FAD-bd_FR_type"/>
</dbReference>
<keyword evidence="3" id="KW-0249">Electron transport</keyword>
<dbReference type="InterPro" id="IPR017938">
    <property type="entry name" value="Riboflavin_synthase-like_b-brl"/>
</dbReference>
<dbReference type="InterPro" id="IPR029039">
    <property type="entry name" value="Flavoprotein-like_sf"/>
</dbReference>
<evidence type="ECO:0000256" key="2">
    <source>
        <dbReference type="ARBA" id="ARBA00022643"/>
    </source>
</evidence>
<evidence type="ECO:0000259" key="6">
    <source>
        <dbReference type="PROSITE" id="PS50902"/>
    </source>
</evidence>
<dbReference type="GO" id="GO:0003958">
    <property type="term" value="F:NADPH-hemoprotein reductase activity"/>
    <property type="evidence" value="ECO:0007669"/>
    <property type="project" value="UniProtKB-EC"/>
</dbReference>
<gene>
    <name evidence="8" type="ORF">GO485_08670</name>
    <name evidence="9" type="ORF">IP92_02667</name>
</gene>
<dbReference type="Gene3D" id="3.40.50.80">
    <property type="entry name" value="Nucleotide-binding domain of ferredoxin-NADP reductase (FNR) module"/>
    <property type="match status" value="1"/>
</dbReference>
<reference evidence="9" key="2">
    <citation type="submission" date="2019-07" db="EMBL/GenBank/DDBJ databases">
        <authorList>
            <person name="Whitman W."/>
            <person name="Huntemann M."/>
            <person name="Clum A."/>
            <person name="Pillay M."/>
            <person name="Palaniappan K."/>
            <person name="Varghese N."/>
            <person name="Mikhailova N."/>
            <person name="Stamatis D."/>
            <person name="Reddy T."/>
            <person name="Daum C."/>
            <person name="Shapiro N."/>
            <person name="Ivanova N."/>
            <person name="Kyrpides N."/>
            <person name="Woyke T."/>
        </authorList>
    </citation>
    <scope>NUCLEOTIDE SEQUENCE</scope>
    <source>
        <strain evidence="9">CGMCC 1.10685</strain>
    </source>
</reference>
<keyword evidence="11" id="KW-1185">Reference proteome</keyword>
<dbReference type="AlphaFoldDB" id="A0A562PT29"/>
<feature type="transmembrane region" description="Helical" evidence="5">
    <location>
        <begin position="12"/>
        <end position="31"/>
    </location>
</feature>
<protein>
    <recommendedName>
        <fullName evidence="4">NADPH--hemoprotein reductase</fullName>
        <ecNumber evidence="4">1.6.2.4</ecNumber>
    </recommendedName>
</protein>
<feature type="domain" description="FAD-binding FR-type" evidence="7">
    <location>
        <begin position="198"/>
        <end position="310"/>
    </location>
</feature>
<evidence type="ECO:0000256" key="3">
    <source>
        <dbReference type="ARBA" id="ARBA00022982"/>
    </source>
</evidence>
<dbReference type="InterPro" id="IPR039261">
    <property type="entry name" value="FNR_nucleotide-bd"/>
</dbReference>
<dbReference type="PROSITE" id="PS50902">
    <property type="entry name" value="FLAVODOXIN_LIKE"/>
    <property type="match status" value="1"/>
</dbReference>
<dbReference type="GO" id="GO:0050660">
    <property type="term" value="F:flavin adenine dinucleotide binding"/>
    <property type="evidence" value="ECO:0007669"/>
    <property type="project" value="TreeGrafter"/>
</dbReference>
<keyword evidence="5" id="KW-0472">Membrane</keyword>
<evidence type="ECO:0000313" key="8">
    <source>
        <dbReference type="EMBL" id="QGZ39110.1"/>
    </source>
</evidence>
<dbReference type="EC" id="1.6.2.4" evidence="4"/>
<dbReference type="GO" id="GO:0010181">
    <property type="term" value="F:FMN binding"/>
    <property type="evidence" value="ECO:0007669"/>
    <property type="project" value="InterPro"/>
</dbReference>
<dbReference type="InterPro" id="IPR001709">
    <property type="entry name" value="Flavoprot_Pyr_Nucl_cyt_Rdtase"/>
</dbReference>
<organism evidence="9 10">
    <name type="scientific">Pseudoduganella flava</name>
    <dbReference type="NCBI Taxonomy" id="871742"/>
    <lineage>
        <taxon>Bacteria</taxon>
        <taxon>Pseudomonadati</taxon>
        <taxon>Pseudomonadota</taxon>
        <taxon>Betaproteobacteria</taxon>
        <taxon>Burkholderiales</taxon>
        <taxon>Oxalobacteraceae</taxon>
        <taxon>Telluria group</taxon>
        <taxon>Pseudoduganella</taxon>
    </lineage>
</organism>
<dbReference type="OrthoDB" id="9816402at2"/>
<keyword evidence="1" id="KW-0285">Flavoprotein</keyword>
<reference evidence="8 11" key="3">
    <citation type="submission" date="2019-12" db="EMBL/GenBank/DDBJ databases">
        <title>Draft Genome Sequences of Six Type Strains of the Genus Massilia.</title>
        <authorList>
            <person name="Miess H."/>
            <person name="Frediansyah A."/>
            <person name="Goeker M."/>
            <person name="Gross H."/>
        </authorList>
    </citation>
    <scope>NUCLEOTIDE SEQUENCE [LARGE SCALE GENOMIC DNA]</scope>
    <source>
        <strain evidence="8 11">DSM 26639</strain>
    </source>
</reference>
<dbReference type="InterPro" id="IPR001094">
    <property type="entry name" value="Flavdoxin-like"/>
</dbReference>
<dbReference type="SUPFAM" id="SSF63380">
    <property type="entry name" value="Riboflavin synthase domain-like"/>
    <property type="match status" value="1"/>
</dbReference>
<dbReference type="EMBL" id="CP046904">
    <property type="protein sequence ID" value="QGZ39110.1"/>
    <property type="molecule type" value="Genomic_DNA"/>
</dbReference>
<dbReference type="PRINTS" id="PR00371">
    <property type="entry name" value="FPNCR"/>
</dbReference>
<accession>A0A562PT29</accession>
<dbReference type="EMBL" id="VLKW01000004">
    <property type="protein sequence ID" value="TWI47607.1"/>
    <property type="molecule type" value="Genomic_DNA"/>
</dbReference>
<dbReference type="Gene3D" id="2.40.30.10">
    <property type="entry name" value="Translation factors"/>
    <property type="match status" value="1"/>
</dbReference>
<dbReference type="CDD" id="cd06200">
    <property type="entry name" value="SiR_like1"/>
    <property type="match status" value="1"/>
</dbReference>
<dbReference type="InterPro" id="IPR008254">
    <property type="entry name" value="Flavodoxin/NO_synth"/>
</dbReference>
<dbReference type="InterPro" id="IPR001433">
    <property type="entry name" value="OxRdtase_FAD/NAD-bd"/>
</dbReference>
<evidence type="ECO:0000313" key="10">
    <source>
        <dbReference type="Proteomes" id="UP000315112"/>
    </source>
</evidence>
<name>A0A562PT29_9BURK</name>
<dbReference type="PRINTS" id="PR00369">
    <property type="entry name" value="FLAVODOXIN"/>
</dbReference>
<keyword evidence="5" id="KW-1133">Transmembrane helix</keyword>
<evidence type="ECO:0000256" key="4">
    <source>
        <dbReference type="ARBA" id="ARBA00023797"/>
    </source>
</evidence>
<evidence type="ECO:0000256" key="5">
    <source>
        <dbReference type="SAM" id="Phobius"/>
    </source>
</evidence>
<dbReference type="GO" id="GO:0005829">
    <property type="term" value="C:cytosol"/>
    <property type="evidence" value="ECO:0007669"/>
    <property type="project" value="TreeGrafter"/>
</dbReference>
<feature type="domain" description="Flavodoxin-like" evidence="6">
    <location>
        <begin position="47"/>
        <end position="184"/>
    </location>
</feature>
<dbReference type="PROSITE" id="PS51384">
    <property type="entry name" value="FAD_FR"/>
    <property type="match status" value="1"/>
</dbReference>
<dbReference type="Pfam" id="PF00175">
    <property type="entry name" value="NAD_binding_1"/>
    <property type="match status" value="1"/>
</dbReference>
<dbReference type="Gene3D" id="3.40.50.360">
    <property type="match status" value="1"/>
</dbReference>
<keyword evidence="3" id="KW-0813">Transport</keyword>
<evidence type="ECO:0000313" key="9">
    <source>
        <dbReference type="EMBL" id="TWI47607.1"/>
    </source>
</evidence>
<dbReference type="SUPFAM" id="SSF52218">
    <property type="entry name" value="Flavoproteins"/>
    <property type="match status" value="1"/>
</dbReference>
<dbReference type="Pfam" id="PF00258">
    <property type="entry name" value="Flavodoxin_1"/>
    <property type="match status" value="1"/>
</dbReference>
<dbReference type="RefSeq" id="WP_145875570.1">
    <property type="nucleotide sequence ID" value="NZ_CP046904.1"/>
</dbReference>
<reference evidence="9 10" key="1">
    <citation type="journal article" date="2015" name="Stand. Genomic Sci.">
        <title>Genomic Encyclopedia of Bacterial and Archaeal Type Strains, Phase III: the genomes of soil and plant-associated and newly described type strains.</title>
        <authorList>
            <person name="Whitman W.B."/>
            <person name="Woyke T."/>
            <person name="Klenk H.P."/>
            <person name="Zhou Y."/>
            <person name="Lilburn T.G."/>
            <person name="Beck B.J."/>
            <person name="De Vos P."/>
            <person name="Vandamme P."/>
            <person name="Eisen J.A."/>
            <person name="Garrity G."/>
            <person name="Hugenholtz P."/>
            <person name="Kyrpides N.C."/>
        </authorList>
    </citation>
    <scope>NUCLEOTIDE SEQUENCE [LARGE SCALE GENOMIC DNA]</scope>
    <source>
        <strain evidence="9 10">CGMCC 1.10685</strain>
    </source>
</reference>
<keyword evidence="5" id="KW-0812">Transmembrane</keyword>
<evidence type="ECO:0000259" key="7">
    <source>
        <dbReference type="PROSITE" id="PS51384"/>
    </source>
</evidence>
<dbReference type="Proteomes" id="UP000315112">
    <property type="component" value="Unassembled WGS sequence"/>
</dbReference>
<evidence type="ECO:0000256" key="1">
    <source>
        <dbReference type="ARBA" id="ARBA00022630"/>
    </source>
</evidence>
<dbReference type="Proteomes" id="UP000437862">
    <property type="component" value="Chromosome"/>
</dbReference>
<keyword evidence="2" id="KW-0288">FMN</keyword>
<proteinExistence type="predicted"/>
<dbReference type="PANTHER" id="PTHR19384:SF17">
    <property type="entry name" value="NADPH--CYTOCHROME P450 REDUCTASE"/>
    <property type="match status" value="1"/>
</dbReference>